<dbReference type="RefSeq" id="WP_144310456.1">
    <property type="nucleotide sequence ID" value="NZ_VMNK01000015.1"/>
</dbReference>
<reference evidence="4 5" key="1">
    <citation type="submission" date="2019-07" db="EMBL/GenBank/DDBJ databases">
        <title>The pathways for chlorine oxyanion respiration interact through the shared metabolite chlorate.</title>
        <authorList>
            <person name="Barnum T.P."/>
            <person name="Cheng Y."/>
            <person name="Hill K.A."/>
            <person name="Lucas L.N."/>
            <person name="Carlson H.K."/>
            <person name="Coates J.D."/>
        </authorList>
    </citation>
    <scope>NUCLEOTIDE SEQUENCE [LARGE SCALE GENOMIC DNA]</scope>
    <source>
        <strain evidence="4 5">SFB-3</strain>
    </source>
</reference>
<dbReference type="SMART" id="SM00062">
    <property type="entry name" value="PBPb"/>
    <property type="match status" value="1"/>
</dbReference>
<evidence type="ECO:0000259" key="3">
    <source>
        <dbReference type="SMART" id="SM00062"/>
    </source>
</evidence>
<dbReference type="InterPro" id="IPR001638">
    <property type="entry name" value="Solute-binding_3/MltF_N"/>
</dbReference>
<feature type="chain" id="PRO_5021980491" evidence="2">
    <location>
        <begin position="29"/>
        <end position="283"/>
    </location>
</feature>
<dbReference type="EMBL" id="VMNK01000015">
    <property type="protein sequence ID" value="TVO53211.1"/>
    <property type="molecule type" value="Genomic_DNA"/>
</dbReference>
<dbReference type="SUPFAM" id="SSF53850">
    <property type="entry name" value="Periplasmic binding protein-like II"/>
    <property type="match status" value="1"/>
</dbReference>
<sequence length="283" mass="30238">MKNNLRRIALGSIAAVACLAASLSHATAADALEIQQPGRLRIAVYADFPPYSAKGKGVDIAIGRELAKRMGLTADVVEVTADEDMNDDLRNMVWKGHYLGTRPGDVMLHVPVDQRLAELNDKVRIFAPYHLESLAVARDPSRVPPVKGSAATALEVFTREKIGVETASLADDFLLGVLNGRLRDNVVHFKTVNDAVAALKAGSIAAVMASRAEIEGALGAPGHIDVGPVSMPELRIKGWSLGMAVKADSTLLAEALSQAMIDIQRDGTLARIFKEHGITHQTP</sequence>
<gene>
    <name evidence="4" type="ORF">FHP91_15560</name>
</gene>
<dbReference type="PROSITE" id="PS51257">
    <property type="entry name" value="PROKAR_LIPOPROTEIN"/>
    <property type="match status" value="1"/>
</dbReference>
<evidence type="ECO:0000256" key="1">
    <source>
        <dbReference type="ARBA" id="ARBA00022729"/>
    </source>
</evidence>
<evidence type="ECO:0000313" key="4">
    <source>
        <dbReference type="EMBL" id="TVO53211.1"/>
    </source>
</evidence>
<protein>
    <submittedName>
        <fullName evidence="4">Amino acid ABC transporter substrate-binding protein</fullName>
    </submittedName>
</protein>
<evidence type="ECO:0000256" key="2">
    <source>
        <dbReference type="SAM" id="SignalP"/>
    </source>
</evidence>
<organism evidence="4 5">
    <name type="scientific">Denitromonas halophila</name>
    <dbReference type="NCBI Taxonomy" id="1629404"/>
    <lineage>
        <taxon>Bacteria</taxon>
        <taxon>Pseudomonadati</taxon>
        <taxon>Pseudomonadota</taxon>
        <taxon>Betaproteobacteria</taxon>
        <taxon>Rhodocyclales</taxon>
        <taxon>Zoogloeaceae</taxon>
        <taxon>Denitromonas</taxon>
    </lineage>
</organism>
<dbReference type="Proteomes" id="UP000319502">
    <property type="component" value="Unassembled WGS sequence"/>
</dbReference>
<evidence type="ECO:0000313" key="5">
    <source>
        <dbReference type="Proteomes" id="UP000319502"/>
    </source>
</evidence>
<keyword evidence="5" id="KW-1185">Reference proteome</keyword>
<dbReference type="AlphaFoldDB" id="A0A557QJX9"/>
<dbReference type="PANTHER" id="PTHR35936">
    <property type="entry name" value="MEMBRANE-BOUND LYTIC MUREIN TRANSGLYCOSYLASE F"/>
    <property type="match status" value="1"/>
</dbReference>
<dbReference type="OrthoDB" id="6192933at2"/>
<comment type="caution">
    <text evidence="4">The sequence shown here is derived from an EMBL/GenBank/DDBJ whole genome shotgun (WGS) entry which is preliminary data.</text>
</comment>
<feature type="signal peptide" evidence="2">
    <location>
        <begin position="1"/>
        <end position="28"/>
    </location>
</feature>
<proteinExistence type="predicted"/>
<feature type="domain" description="Solute-binding protein family 3/N-terminal" evidence="3">
    <location>
        <begin position="39"/>
        <end position="276"/>
    </location>
</feature>
<name>A0A557QJX9_9RHOO</name>
<keyword evidence="1 2" id="KW-0732">Signal</keyword>
<dbReference type="PANTHER" id="PTHR35936:SF17">
    <property type="entry name" value="ARGININE-BINDING EXTRACELLULAR PROTEIN ARTP"/>
    <property type="match status" value="1"/>
</dbReference>
<accession>A0A557QJX9</accession>
<dbReference type="Gene3D" id="3.40.190.10">
    <property type="entry name" value="Periplasmic binding protein-like II"/>
    <property type="match status" value="3"/>
</dbReference>